<proteinExistence type="predicted"/>
<organism evidence="1 2">
    <name type="scientific">Phytophthora nicotianae P1976</name>
    <dbReference type="NCBI Taxonomy" id="1317066"/>
    <lineage>
        <taxon>Eukaryota</taxon>
        <taxon>Sar</taxon>
        <taxon>Stramenopiles</taxon>
        <taxon>Oomycota</taxon>
        <taxon>Peronosporomycetes</taxon>
        <taxon>Peronosporales</taxon>
        <taxon>Peronosporaceae</taxon>
        <taxon>Phytophthora</taxon>
    </lineage>
</organism>
<sequence length="35" mass="3856">MVNNDKPISDTAVESSTAFLLRNQKPLHSSSKNLL</sequence>
<evidence type="ECO:0000313" key="2">
    <source>
        <dbReference type="Proteomes" id="UP000028582"/>
    </source>
</evidence>
<gene>
    <name evidence="1" type="ORF">F444_22598</name>
</gene>
<dbReference type="AlphaFoldDB" id="A0A080YXB2"/>
<evidence type="ECO:0000313" key="1">
    <source>
        <dbReference type="EMBL" id="ETO59023.1"/>
    </source>
</evidence>
<protein>
    <submittedName>
        <fullName evidence="1">Uncharacterized protein</fullName>
    </submittedName>
</protein>
<reference evidence="1 2" key="1">
    <citation type="submission" date="2013-11" db="EMBL/GenBank/DDBJ databases">
        <title>The Genome Sequence of Phytophthora parasitica P1976.</title>
        <authorList>
            <consortium name="The Broad Institute Genomics Platform"/>
            <person name="Russ C."/>
            <person name="Tyler B."/>
            <person name="Panabieres F."/>
            <person name="Shan W."/>
            <person name="Tripathy S."/>
            <person name="Grunwald N."/>
            <person name="Machado M."/>
            <person name="Johnson C.S."/>
            <person name="Walker B."/>
            <person name="Young S."/>
            <person name="Zeng Q."/>
            <person name="Gargeya S."/>
            <person name="Fitzgerald M."/>
            <person name="Haas B."/>
            <person name="Abouelleil A."/>
            <person name="Allen A.W."/>
            <person name="Alvarado L."/>
            <person name="Arachchi H.M."/>
            <person name="Berlin A.M."/>
            <person name="Chapman S.B."/>
            <person name="Gainer-Dewar J."/>
            <person name="Goldberg J."/>
            <person name="Griggs A."/>
            <person name="Gujja S."/>
            <person name="Hansen M."/>
            <person name="Howarth C."/>
            <person name="Imamovic A."/>
            <person name="Ireland A."/>
            <person name="Larimer J."/>
            <person name="McCowan C."/>
            <person name="Murphy C."/>
            <person name="Pearson M."/>
            <person name="Poon T.W."/>
            <person name="Priest M."/>
            <person name="Roberts A."/>
            <person name="Saif S."/>
            <person name="Shea T."/>
            <person name="Sisk P."/>
            <person name="Sykes S."/>
            <person name="Wortman J."/>
            <person name="Nusbaum C."/>
            <person name="Birren B."/>
        </authorList>
    </citation>
    <scope>NUCLEOTIDE SEQUENCE [LARGE SCALE GENOMIC DNA]</scope>
    <source>
        <strain evidence="1 2">P1976</strain>
    </source>
</reference>
<dbReference type="EMBL" id="ANJA01004476">
    <property type="protein sequence ID" value="ETO59023.1"/>
    <property type="molecule type" value="Genomic_DNA"/>
</dbReference>
<comment type="caution">
    <text evidence="1">The sequence shown here is derived from an EMBL/GenBank/DDBJ whole genome shotgun (WGS) entry which is preliminary data.</text>
</comment>
<dbReference type="Proteomes" id="UP000028582">
    <property type="component" value="Unassembled WGS sequence"/>
</dbReference>
<accession>A0A080YXB2</accession>
<name>A0A080YXB2_PHYNI</name>